<evidence type="ECO:0000256" key="2">
    <source>
        <dbReference type="ARBA" id="ARBA00022448"/>
    </source>
</evidence>
<evidence type="ECO:0000313" key="10">
    <source>
        <dbReference type="Proteomes" id="UP000799118"/>
    </source>
</evidence>
<evidence type="ECO:0000256" key="3">
    <source>
        <dbReference type="ARBA" id="ARBA00022692"/>
    </source>
</evidence>
<evidence type="ECO:0000313" key="9">
    <source>
        <dbReference type="EMBL" id="KAE9406444.1"/>
    </source>
</evidence>
<evidence type="ECO:0000256" key="8">
    <source>
        <dbReference type="SAM" id="Phobius"/>
    </source>
</evidence>
<dbReference type="PANTHER" id="PTHR33281">
    <property type="entry name" value="UPF0187 PROTEIN YNEE"/>
    <property type="match status" value="1"/>
</dbReference>
<comment type="subcellular location">
    <subcellularLocation>
        <location evidence="1">Membrane</location>
        <topology evidence="1">Multi-pass membrane protein</topology>
    </subcellularLocation>
</comment>
<proteinExistence type="predicted"/>
<protein>
    <submittedName>
        <fullName evidence="9">Uncharacterized protein</fullName>
    </submittedName>
</protein>
<dbReference type="Proteomes" id="UP000799118">
    <property type="component" value="Unassembled WGS sequence"/>
</dbReference>
<evidence type="ECO:0000256" key="4">
    <source>
        <dbReference type="ARBA" id="ARBA00022989"/>
    </source>
</evidence>
<keyword evidence="6 8" id="KW-0472">Membrane</keyword>
<keyword evidence="5" id="KW-0406">Ion transport</keyword>
<keyword evidence="2" id="KW-0813">Transport</keyword>
<feature type="region of interest" description="Disordered" evidence="7">
    <location>
        <begin position="215"/>
        <end position="246"/>
    </location>
</feature>
<keyword evidence="4 8" id="KW-1133">Transmembrane helix</keyword>
<sequence>MSSNIGTTGSAKRSLSSLLPSLKYSWLPDVFRIKGSVISRIFWPVTTVTLFATIITYAWSKGHRVVLTNSVVPMLSVVVGLILVFRCTKLFFIGMGAPMIRFWEGRKSFATVTSNVRNLSRSIWVNVALQPADQETPKQERQSPGAHCSEALHLCLAFPFAVRHYLRGEDGLNWSDYQDVLPKNFARFDEIGYQKSKTDLTASYLSTATGATMNSSGRVSPDFGKSDATKRVRPKRSKQNLANQSTPLLSDTHRTVEFRPFADETSLPLPLIIAHEISRLLFFFRREGYLETMGPAGTNAMNALVSSMVDNMTAMERIANTPIPISYSIHLKQSVTLYLFALPLTLVNELGWMTIPIVTVVAFTFMGIEGIADEIEMPFGNDPADLPLDRYCQDLKEEILYMIERLPESGEGIYGYDDGEGDD</sequence>
<keyword evidence="3 8" id="KW-0812">Transmembrane</keyword>
<evidence type="ECO:0000256" key="5">
    <source>
        <dbReference type="ARBA" id="ARBA00023065"/>
    </source>
</evidence>
<dbReference type="Pfam" id="PF25539">
    <property type="entry name" value="Bestrophin_2"/>
    <property type="match status" value="2"/>
</dbReference>
<dbReference type="EMBL" id="ML769402">
    <property type="protein sequence ID" value="KAE9406444.1"/>
    <property type="molecule type" value="Genomic_DNA"/>
</dbReference>
<gene>
    <name evidence="9" type="ORF">BT96DRAFT_954888</name>
</gene>
<dbReference type="InterPro" id="IPR044669">
    <property type="entry name" value="YneE/VCCN1/2-like"/>
</dbReference>
<dbReference type="GO" id="GO:0016020">
    <property type="term" value="C:membrane"/>
    <property type="evidence" value="ECO:0007669"/>
    <property type="project" value="UniProtKB-SubCell"/>
</dbReference>
<dbReference type="OrthoDB" id="1368at2759"/>
<keyword evidence="10" id="KW-1185">Reference proteome</keyword>
<dbReference type="AlphaFoldDB" id="A0A6A4ICD1"/>
<dbReference type="PANTHER" id="PTHR33281:SF21">
    <property type="entry name" value="MEMBRANE PROTEIN"/>
    <property type="match status" value="1"/>
</dbReference>
<feature type="transmembrane region" description="Helical" evidence="8">
    <location>
        <begin position="41"/>
        <end position="59"/>
    </location>
</feature>
<feature type="transmembrane region" description="Helical" evidence="8">
    <location>
        <begin position="71"/>
        <end position="92"/>
    </location>
</feature>
<evidence type="ECO:0000256" key="6">
    <source>
        <dbReference type="ARBA" id="ARBA00023136"/>
    </source>
</evidence>
<organism evidence="9 10">
    <name type="scientific">Gymnopus androsaceus JB14</name>
    <dbReference type="NCBI Taxonomy" id="1447944"/>
    <lineage>
        <taxon>Eukaryota</taxon>
        <taxon>Fungi</taxon>
        <taxon>Dikarya</taxon>
        <taxon>Basidiomycota</taxon>
        <taxon>Agaricomycotina</taxon>
        <taxon>Agaricomycetes</taxon>
        <taxon>Agaricomycetidae</taxon>
        <taxon>Agaricales</taxon>
        <taxon>Marasmiineae</taxon>
        <taxon>Omphalotaceae</taxon>
        <taxon>Gymnopus</taxon>
    </lineage>
</organism>
<evidence type="ECO:0000256" key="1">
    <source>
        <dbReference type="ARBA" id="ARBA00004141"/>
    </source>
</evidence>
<dbReference type="GO" id="GO:0005254">
    <property type="term" value="F:chloride channel activity"/>
    <property type="evidence" value="ECO:0007669"/>
    <property type="project" value="InterPro"/>
</dbReference>
<accession>A0A6A4ICD1</accession>
<reference evidence="9" key="1">
    <citation type="journal article" date="2019" name="Environ. Microbiol.">
        <title>Fungal ecological strategies reflected in gene transcription - a case study of two litter decomposers.</title>
        <authorList>
            <person name="Barbi F."/>
            <person name="Kohler A."/>
            <person name="Barry K."/>
            <person name="Baskaran P."/>
            <person name="Daum C."/>
            <person name="Fauchery L."/>
            <person name="Ihrmark K."/>
            <person name="Kuo A."/>
            <person name="LaButti K."/>
            <person name="Lipzen A."/>
            <person name="Morin E."/>
            <person name="Grigoriev I.V."/>
            <person name="Henrissat B."/>
            <person name="Lindahl B."/>
            <person name="Martin F."/>
        </authorList>
    </citation>
    <scope>NUCLEOTIDE SEQUENCE</scope>
    <source>
        <strain evidence="9">JB14</strain>
    </source>
</reference>
<evidence type="ECO:0000256" key="7">
    <source>
        <dbReference type="SAM" id="MobiDB-lite"/>
    </source>
</evidence>
<name>A0A6A4ICD1_9AGAR</name>